<comment type="caution">
    <text evidence="2">The sequence shown here is derived from an EMBL/GenBank/DDBJ whole genome shotgun (WGS) entry which is preliminary data.</text>
</comment>
<reference evidence="2" key="1">
    <citation type="journal article" date="2022" name="Int. J. Mol. Sci.">
        <title>Draft Genome of Tanacetum Coccineum: Genomic Comparison of Closely Related Tanacetum-Family Plants.</title>
        <authorList>
            <person name="Yamashiro T."/>
            <person name="Shiraishi A."/>
            <person name="Nakayama K."/>
            <person name="Satake H."/>
        </authorList>
    </citation>
    <scope>NUCLEOTIDE SEQUENCE</scope>
</reference>
<protein>
    <submittedName>
        <fullName evidence="2">Uncharacterized protein</fullName>
    </submittedName>
</protein>
<sequence length="83" mass="9305">MRSVEIFPVLVNKARVTPSDIQHSAAHSDLRVLQASGGLNFNEEADEDVEETQEFRPMSRDRATTKKKAASSSRGDLLHLLIW</sequence>
<accession>A0ABQ5GHK7</accession>
<keyword evidence="3" id="KW-1185">Reference proteome</keyword>
<feature type="compositionally biased region" description="Basic and acidic residues" evidence="1">
    <location>
        <begin position="53"/>
        <end position="64"/>
    </location>
</feature>
<evidence type="ECO:0000313" key="2">
    <source>
        <dbReference type="EMBL" id="GJT75010.1"/>
    </source>
</evidence>
<feature type="region of interest" description="Disordered" evidence="1">
    <location>
        <begin position="44"/>
        <end position="75"/>
    </location>
</feature>
<evidence type="ECO:0000256" key="1">
    <source>
        <dbReference type="SAM" id="MobiDB-lite"/>
    </source>
</evidence>
<reference evidence="2" key="2">
    <citation type="submission" date="2022-01" db="EMBL/GenBank/DDBJ databases">
        <authorList>
            <person name="Yamashiro T."/>
            <person name="Shiraishi A."/>
            <person name="Satake H."/>
            <person name="Nakayama K."/>
        </authorList>
    </citation>
    <scope>NUCLEOTIDE SEQUENCE</scope>
</reference>
<gene>
    <name evidence="2" type="ORF">Tco_1041735</name>
</gene>
<evidence type="ECO:0000313" key="3">
    <source>
        <dbReference type="Proteomes" id="UP001151760"/>
    </source>
</evidence>
<dbReference type="Proteomes" id="UP001151760">
    <property type="component" value="Unassembled WGS sequence"/>
</dbReference>
<name>A0ABQ5GHK7_9ASTR</name>
<proteinExistence type="predicted"/>
<organism evidence="2 3">
    <name type="scientific">Tanacetum coccineum</name>
    <dbReference type="NCBI Taxonomy" id="301880"/>
    <lineage>
        <taxon>Eukaryota</taxon>
        <taxon>Viridiplantae</taxon>
        <taxon>Streptophyta</taxon>
        <taxon>Embryophyta</taxon>
        <taxon>Tracheophyta</taxon>
        <taxon>Spermatophyta</taxon>
        <taxon>Magnoliopsida</taxon>
        <taxon>eudicotyledons</taxon>
        <taxon>Gunneridae</taxon>
        <taxon>Pentapetalae</taxon>
        <taxon>asterids</taxon>
        <taxon>campanulids</taxon>
        <taxon>Asterales</taxon>
        <taxon>Asteraceae</taxon>
        <taxon>Asteroideae</taxon>
        <taxon>Anthemideae</taxon>
        <taxon>Anthemidinae</taxon>
        <taxon>Tanacetum</taxon>
    </lineage>
</organism>
<dbReference type="EMBL" id="BQNB010018491">
    <property type="protein sequence ID" value="GJT75010.1"/>
    <property type="molecule type" value="Genomic_DNA"/>
</dbReference>